<keyword evidence="2" id="KW-1185">Reference proteome</keyword>
<dbReference type="Proteomes" id="UP000214666">
    <property type="component" value="Chromosome"/>
</dbReference>
<reference evidence="1 2" key="1">
    <citation type="submission" date="2017-03" db="EMBL/GenBank/DDBJ databases">
        <title>Complete genome sequence of Paenibacillus Kribbensis producing bioflocculants.</title>
        <authorList>
            <person name="Lee H.-G."/>
            <person name="Oh H.-M."/>
        </authorList>
    </citation>
    <scope>NUCLEOTIDE SEQUENCE [LARGE SCALE GENOMIC DNA]</scope>
    <source>
        <strain evidence="1 2">AM49</strain>
    </source>
</reference>
<evidence type="ECO:0000313" key="1">
    <source>
        <dbReference type="EMBL" id="ASR45424.1"/>
    </source>
</evidence>
<dbReference type="EMBL" id="CP020028">
    <property type="protein sequence ID" value="ASR45424.1"/>
    <property type="molecule type" value="Genomic_DNA"/>
</dbReference>
<organism evidence="1 2">
    <name type="scientific">Paenibacillus kribbensis</name>
    <dbReference type="NCBI Taxonomy" id="172713"/>
    <lineage>
        <taxon>Bacteria</taxon>
        <taxon>Bacillati</taxon>
        <taxon>Bacillota</taxon>
        <taxon>Bacilli</taxon>
        <taxon>Bacillales</taxon>
        <taxon>Paenibacillaceae</taxon>
        <taxon>Paenibacillus</taxon>
    </lineage>
</organism>
<protein>
    <submittedName>
        <fullName evidence="1">Uncharacterized protein</fullName>
    </submittedName>
</protein>
<evidence type="ECO:0000313" key="2">
    <source>
        <dbReference type="Proteomes" id="UP000214666"/>
    </source>
</evidence>
<sequence length="65" mass="7259">MLKQQTKQEKLQAIRSEAFLASFAVYPIGCPQNLISSIVNKLEQFCAYIRAPNPQIPPFSAFSAD</sequence>
<dbReference type="AlphaFoldDB" id="A0A222WH56"/>
<dbReference type="KEGG" id="pkb:B4V02_01225"/>
<name>A0A222WH56_9BACL</name>
<accession>A0A222WH56</accession>
<proteinExistence type="predicted"/>
<gene>
    <name evidence="1" type="ORF">B4V02_01225</name>
</gene>